<dbReference type="AlphaFoldDB" id="B4D5T0"/>
<dbReference type="GO" id="GO:0005886">
    <property type="term" value="C:plasma membrane"/>
    <property type="evidence" value="ECO:0007669"/>
    <property type="project" value="UniProtKB-SubCell"/>
</dbReference>
<keyword evidence="7 9" id="KW-1133">Transmembrane helix</keyword>
<reference evidence="11 12" key="1">
    <citation type="journal article" date="2011" name="J. Bacteriol.">
        <title>Genome sequence of Chthoniobacter flavus Ellin428, an aerobic heterotrophic soil bacterium.</title>
        <authorList>
            <person name="Kant R."/>
            <person name="van Passel M.W."/>
            <person name="Palva A."/>
            <person name="Lucas S."/>
            <person name="Lapidus A."/>
            <person name="Glavina Del Rio T."/>
            <person name="Dalin E."/>
            <person name="Tice H."/>
            <person name="Bruce D."/>
            <person name="Goodwin L."/>
            <person name="Pitluck S."/>
            <person name="Larimer F.W."/>
            <person name="Land M.L."/>
            <person name="Hauser L."/>
            <person name="Sangwan P."/>
            <person name="de Vos W.M."/>
            <person name="Janssen P.H."/>
            <person name="Smidt H."/>
        </authorList>
    </citation>
    <scope>NUCLEOTIDE SEQUENCE [LARGE SCALE GENOMIC DNA]</scope>
    <source>
        <strain evidence="11 12">Ellin428</strain>
    </source>
</reference>
<dbReference type="GO" id="GO:0005315">
    <property type="term" value="F:phosphate transmembrane transporter activity"/>
    <property type="evidence" value="ECO:0007669"/>
    <property type="project" value="InterPro"/>
</dbReference>
<feature type="domain" description="ABC transmembrane type-1" evidence="10">
    <location>
        <begin position="61"/>
        <end position="269"/>
    </location>
</feature>
<evidence type="ECO:0000259" key="10">
    <source>
        <dbReference type="PROSITE" id="PS50928"/>
    </source>
</evidence>
<protein>
    <recommendedName>
        <fullName evidence="3 9">Phosphate transport system permease protein PstA</fullName>
    </recommendedName>
</protein>
<gene>
    <name evidence="11" type="ORF">CfE428DRAFT_4269</name>
</gene>
<dbReference type="Pfam" id="PF00528">
    <property type="entry name" value="BPD_transp_1"/>
    <property type="match status" value="1"/>
</dbReference>
<accession>B4D5T0</accession>
<evidence type="ECO:0000256" key="5">
    <source>
        <dbReference type="ARBA" id="ARBA00022475"/>
    </source>
</evidence>
<dbReference type="GO" id="GO:0035435">
    <property type="term" value="P:phosphate ion transmembrane transport"/>
    <property type="evidence" value="ECO:0007669"/>
    <property type="project" value="InterPro"/>
</dbReference>
<dbReference type="PROSITE" id="PS50928">
    <property type="entry name" value="ABC_TM1"/>
    <property type="match status" value="1"/>
</dbReference>
<dbReference type="PANTHER" id="PTHR43470:SF3">
    <property type="entry name" value="PHOSPHATE TRANSPORT SYSTEM PERMEASE PROTEIN PSTA-RELATED"/>
    <property type="match status" value="1"/>
</dbReference>
<dbReference type="InParanoid" id="B4D5T0"/>
<dbReference type="Gene3D" id="1.10.3720.10">
    <property type="entry name" value="MetI-like"/>
    <property type="match status" value="1"/>
</dbReference>
<comment type="caution">
    <text evidence="11">The sequence shown here is derived from an EMBL/GenBank/DDBJ whole genome shotgun (WGS) entry which is preliminary data.</text>
</comment>
<dbReference type="STRING" id="497964.CfE428DRAFT_4269"/>
<comment type="caution">
    <text evidence="9">Lacks conserved residue(s) required for the propagation of feature annotation.</text>
</comment>
<dbReference type="Proteomes" id="UP000005824">
    <property type="component" value="Unassembled WGS sequence"/>
</dbReference>
<dbReference type="RefSeq" id="WP_006981593.1">
    <property type="nucleotide sequence ID" value="NZ_ABVL01000014.1"/>
</dbReference>
<feature type="transmembrane region" description="Helical" evidence="9">
    <location>
        <begin position="251"/>
        <end position="270"/>
    </location>
</feature>
<feature type="transmembrane region" description="Helical" evidence="9">
    <location>
        <begin position="131"/>
        <end position="152"/>
    </location>
</feature>
<dbReference type="EMBL" id="ABVL01000014">
    <property type="protein sequence ID" value="EDY18133.1"/>
    <property type="molecule type" value="Genomic_DNA"/>
</dbReference>
<name>B4D5T0_9BACT</name>
<proteinExistence type="inferred from homology"/>
<keyword evidence="6 9" id="KW-0812">Transmembrane</keyword>
<evidence type="ECO:0000256" key="9">
    <source>
        <dbReference type="RuleBase" id="RU363043"/>
    </source>
</evidence>
<feature type="transmembrane region" description="Helical" evidence="9">
    <location>
        <begin position="176"/>
        <end position="198"/>
    </location>
</feature>
<dbReference type="CDD" id="cd06261">
    <property type="entry name" value="TM_PBP2"/>
    <property type="match status" value="1"/>
</dbReference>
<dbReference type="eggNOG" id="COG0581">
    <property type="taxonomic scope" value="Bacteria"/>
</dbReference>
<dbReference type="SUPFAM" id="SSF161098">
    <property type="entry name" value="MetI-like"/>
    <property type="match status" value="1"/>
</dbReference>
<evidence type="ECO:0000256" key="3">
    <source>
        <dbReference type="ARBA" id="ARBA00016864"/>
    </source>
</evidence>
<evidence type="ECO:0000313" key="12">
    <source>
        <dbReference type="Proteomes" id="UP000005824"/>
    </source>
</evidence>
<dbReference type="InterPro" id="IPR005672">
    <property type="entry name" value="Phosphate_PstA"/>
</dbReference>
<evidence type="ECO:0000256" key="1">
    <source>
        <dbReference type="ARBA" id="ARBA00004651"/>
    </source>
</evidence>
<dbReference type="PANTHER" id="PTHR43470">
    <property type="entry name" value="PHOSPHATE TRANSPORT SYSTEM PERMEASE PROTEIN PSTA-RELATED"/>
    <property type="match status" value="1"/>
</dbReference>
<dbReference type="NCBIfam" id="TIGR00974">
    <property type="entry name" value="3a0107s02c"/>
    <property type="match status" value="1"/>
</dbReference>
<evidence type="ECO:0000256" key="7">
    <source>
        <dbReference type="ARBA" id="ARBA00022989"/>
    </source>
</evidence>
<keyword evidence="12" id="KW-1185">Reference proteome</keyword>
<sequence length="282" mass="29868">MRKSLDFLLAAVTAFCALVAVALLVGLVAVIAQRGGPAVNWGFLTEQIRLVGAAGGIFWNLVGTLILLSSALTVCLPLAIGLALVERVWLQREGPRRLLRTLLYTLNGVPGIVFGIFGFVVFVQWCGWGKSWLSGGLVLALMIIPTVAVSLMERLKAVPKKYVEAAAGLGLNRAQIVWAVLLPQAWGGVVTGSLLGLARAAGEVAPIMFTATIFAGATLPKGIKESPVLSLPYHIFILAQDSFDPSVGSKLWGAALVLLALVLFLSVIALPSRLKLHEEANV</sequence>
<keyword evidence="8 9" id="KW-0472">Membrane</keyword>
<comment type="similarity">
    <text evidence="2 9">Belongs to the binding-protein-dependent transport system permease family. CysTW subfamily.</text>
</comment>
<evidence type="ECO:0000256" key="4">
    <source>
        <dbReference type="ARBA" id="ARBA00022448"/>
    </source>
</evidence>
<feature type="transmembrane region" description="Helical" evidence="9">
    <location>
        <begin position="101"/>
        <end position="125"/>
    </location>
</feature>
<comment type="subcellular location">
    <subcellularLocation>
        <location evidence="1 9">Cell membrane</location>
        <topology evidence="1 9">Multi-pass membrane protein</topology>
    </subcellularLocation>
</comment>
<keyword evidence="4" id="KW-0813">Transport</keyword>
<feature type="transmembrane region" description="Helical" evidence="9">
    <location>
        <begin position="56"/>
        <end position="80"/>
    </location>
</feature>
<organism evidence="11 12">
    <name type="scientific">Chthoniobacter flavus Ellin428</name>
    <dbReference type="NCBI Taxonomy" id="497964"/>
    <lineage>
        <taxon>Bacteria</taxon>
        <taxon>Pseudomonadati</taxon>
        <taxon>Verrucomicrobiota</taxon>
        <taxon>Spartobacteria</taxon>
        <taxon>Chthoniobacterales</taxon>
        <taxon>Chthoniobacteraceae</taxon>
        <taxon>Chthoniobacter</taxon>
    </lineage>
</organism>
<evidence type="ECO:0000313" key="11">
    <source>
        <dbReference type="EMBL" id="EDY18133.1"/>
    </source>
</evidence>
<evidence type="ECO:0000256" key="2">
    <source>
        <dbReference type="ARBA" id="ARBA00007069"/>
    </source>
</evidence>
<evidence type="ECO:0000256" key="6">
    <source>
        <dbReference type="ARBA" id="ARBA00022692"/>
    </source>
</evidence>
<evidence type="ECO:0000256" key="8">
    <source>
        <dbReference type="ARBA" id="ARBA00023136"/>
    </source>
</evidence>
<dbReference type="InterPro" id="IPR000515">
    <property type="entry name" value="MetI-like"/>
</dbReference>
<keyword evidence="5 9" id="KW-1003">Cell membrane</keyword>
<dbReference type="InterPro" id="IPR035906">
    <property type="entry name" value="MetI-like_sf"/>
</dbReference>